<organism evidence="1 2">
    <name type="scientific">Paramecium primaurelia</name>
    <dbReference type="NCBI Taxonomy" id="5886"/>
    <lineage>
        <taxon>Eukaryota</taxon>
        <taxon>Sar</taxon>
        <taxon>Alveolata</taxon>
        <taxon>Ciliophora</taxon>
        <taxon>Intramacronucleata</taxon>
        <taxon>Oligohymenophorea</taxon>
        <taxon>Peniculida</taxon>
        <taxon>Parameciidae</taxon>
        <taxon>Paramecium</taxon>
    </lineage>
</organism>
<accession>A0A8S1MQC0</accession>
<name>A0A8S1MQC0_PARPR</name>
<gene>
    <name evidence="1" type="ORF">PPRIM_AZ9-3.1.T0670220</name>
</gene>
<sequence>MKLEKEYFQIEDVNFNNQIQILLKHNQTNLLAIDYYSQCLISSLKKTNQECSLCLKEIFSRNFIFRC</sequence>
<keyword evidence="2" id="KW-1185">Reference proteome</keyword>
<dbReference type="AlphaFoldDB" id="A0A8S1MQC0"/>
<evidence type="ECO:0000313" key="2">
    <source>
        <dbReference type="Proteomes" id="UP000688137"/>
    </source>
</evidence>
<dbReference type="EMBL" id="CAJJDM010000070">
    <property type="protein sequence ID" value="CAD8082370.1"/>
    <property type="molecule type" value="Genomic_DNA"/>
</dbReference>
<dbReference type="Proteomes" id="UP000688137">
    <property type="component" value="Unassembled WGS sequence"/>
</dbReference>
<evidence type="ECO:0000313" key="1">
    <source>
        <dbReference type="EMBL" id="CAD8082370.1"/>
    </source>
</evidence>
<proteinExistence type="predicted"/>
<protein>
    <submittedName>
        <fullName evidence="1">Uncharacterized protein</fullName>
    </submittedName>
</protein>
<reference evidence="1" key="1">
    <citation type="submission" date="2021-01" db="EMBL/GenBank/DDBJ databases">
        <authorList>
            <consortium name="Genoscope - CEA"/>
            <person name="William W."/>
        </authorList>
    </citation>
    <scope>NUCLEOTIDE SEQUENCE</scope>
</reference>
<comment type="caution">
    <text evidence="1">The sequence shown here is derived from an EMBL/GenBank/DDBJ whole genome shotgun (WGS) entry which is preliminary data.</text>
</comment>